<organism evidence="3 4">
    <name type="scientific">Elysia chlorotica</name>
    <name type="common">Eastern emerald elysia</name>
    <name type="synonym">Sea slug</name>
    <dbReference type="NCBI Taxonomy" id="188477"/>
    <lineage>
        <taxon>Eukaryota</taxon>
        <taxon>Metazoa</taxon>
        <taxon>Spiralia</taxon>
        <taxon>Lophotrochozoa</taxon>
        <taxon>Mollusca</taxon>
        <taxon>Gastropoda</taxon>
        <taxon>Heterobranchia</taxon>
        <taxon>Euthyneura</taxon>
        <taxon>Panpulmonata</taxon>
        <taxon>Sacoglossa</taxon>
        <taxon>Placobranchoidea</taxon>
        <taxon>Plakobranchidae</taxon>
        <taxon>Elysia</taxon>
    </lineage>
</organism>
<evidence type="ECO:0000256" key="2">
    <source>
        <dbReference type="SAM" id="Phobius"/>
    </source>
</evidence>
<dbReference type="EMBL" id="RQTK01000678">
    <property type="protein sequence ID" value="RUS76251.1"/>
    <property type="molecule type" value="Genomic_DNA"/>
</dbReference>
<dbReference type="OrthoDB" id="10690177at2759"/>
<comment type="caution">
    <text evidence="3">The sequence shown here is derived from an EMBL/GenBank/DDBJ whole genome shotgun (WGS) entry which is preliminary data.</text>
</comment>
<feature type="compositionally biased region" description="Polar residues" evidence="1">
    <location>
        <begin position="300"/>
        <end position="331"/>
    </location>
</feature>
<feature type="region of interest" description="Disordered" evidence="1">
    <location>
        <begin position="1"/>
        <end position="77"/>
    </location>
</feature>
<evidence type="ECO:0000313" key="3">
    <source>
        <dbReference type="EMBL" id="RUS76251.1"/>
    </source>
</evidence>
<evidence type="ECO:0000256" key="1">
    <source>
        <dbReference type="SAM" id="MobiDB-lite"/>
    </source>
</evidence>
<proteinExistence type="predicted"/>
<reference evidence="3 4" key="1">
    <citation type="submission" date="2019-01" db="EMBL/GenBank/DDBJ databases">
        <title>A draft genome assembly of the solar-powered sea slug Elysia chlorotica.</title>
        <authorList>
            <person name="Cai H."/>
            <person name="Li Q."/>
            <person name="Fang X."/>
            <person name="Li J."/>
            <person name="Curtis N.E."/>
            <person name="Altenburger A."/>
            <person name="Shibata T."/>
            <person name="Feng M."/>
            <person name="Maeda T."/>
            <person name="Schwartz J.A."/>
            <person name="Shigenobu S."/>
            <person name="Lundholm N."/>
            <person name="Nishiyama T."/>
            <person name="Yang H."/>
            <person name="Hasebe M."/>
            <person name="Li S."/>
            <person name="Pierce S.K."/>
            <person name="Wang J."/>
        </authorList>
    </citation>
    <scope>NUCLEOTIDE SEQUENCE [LARGE SCALE GENOMIC DNA]</scope>
    <source>
        <strain evidence="3">EC2010</strain>
        <tissue evidence="3">Whole organism of an adult</tissue>
    </source>
</reference>
<protein>
    <submittedName>
        <fullName evidence="3">Uncharacterized protein</fullName>
    </submittedName>
</protein>
<feature type="compositionally biased region" description="Polar residues" evidence="1">
    <location>
        <begin position="61"/>
        <end position="77"/>
    </location>
</feature>
<feature type="region of interest" description="Disordered" evidence="1">
    <location>
        <begin position="493"/>
        <end position="530"/>
    </location>
</feature>
<keyword evidence="2" id="KW-0472">Membrane</keyword>
<feature type="transmembrane region" description="Helical" evidence="2">
    <location>
        <begin position="89"/>
        <end position="111"/>
    </location>
</feature>
<feature type="compositionally biased region" description="Basic and acidic residues" evidence="1">
    <location>
        <begin position="200"/>
        <end position="216"/>
    </location>
</feature>
<name>A0A433T3Z6_ELYCH</name>
<feature type="compositionally biased region" description="Basic and acidic residues" evidence="1">
    <location>
        <begin position="172"/>
        <end position="183"/>
    </location>
</feature>
<feature type="compositionally biased region" description="Basic residues" evidence="1">
    <location>
        <begin position="415"/>
        <end position="440"/>
    </location>
</feature>
<keyword evidence="2" id="KW-1133">Transmembrane helix</keyword>
<feature type="region of interest" description="Disordered" evidence="1">
    <location>
        <begin position="268"/>
        <end position="354"/>
    </location>
</feature>
<evidence type="ECO:0000313" key="4">
    <source>
        <dbReference type="Proteomes" id="UP000271974"/>
    </source>
</evidence>
<feature type="compositionally biased region" description="Polar residues" evidence="1">
    <location>
        <begin position="1"/>
        <end position="20"/>
    </location>
</feature>
<dbReference type="Proteomes" id="UP000271974">
    <property type="component" value="Unassembled WGS sequence"/>
</dbReference>
<accession>A0A433T3Z6</accession>
<keyword evidence="4" id="KW-1185">Reference proteome</keyword>
<gene>
    <name evidence="3" type="ORF">EGW08_015994</name>
</gene>
<sequence length="568" mass="62327">MQSARNNQRIYVSTNKNTGSPLEIKTSVDRKADIQSLKMIKQRSSPPQATDQDRLKEPQRIPNNSTLTKSHSKSAQRLNAAPKTLPIQAALLGLCAVMTAVILVSLLRYIIKRRVASRHCQEFYQESALSPKPRLKRGLHPRNRKHFYDRMWFWSMSTIIEHEDENLVEQTHSSRSDCSEGRHVRTSRSGGLDSGHAHSSRSEDAESQDTHSDDHQPTLGSQYLCEGDAEHRSAVSSPTPSANDPADGGNSCRGCTQAAHGEQMLDIRPTGHEHRVSRQLPDEPSGISDNKEATPAQCLKPSSLSLSPTNHECSNPSASQYSMPSESTDQEQPAHESPTGVPSSGHAHVESQSPCETVLHASRLTAGESSLAPMLGFDSDPEPQACTPLNSLLETSLETHSQAHPQTVFFSRHSSGQRRRRHHERSRVHNHLFRRSHRAAQQHASESNFPDGANHAERFLPNHGSAERPLTLPVCDFGAMVPLHTLPTGFSMFLARQGQPPPTEPPASTPESESPETTCAVSPGASEDVHPGNVLVQQLSNGAQLIYIPAPPLPEYVAGEDNPPPYHQ</sequence>
<feature type="region of interest" description="Disordered" evidence="1">
    <location>
        <begin position="403"/>
        <end position="461"/>
    </location>
</feature>
<feature type="compositionally biased region" description="Low complexity" evidence="1">
    <location>
        <begin position="509"/>
        <end position="518"/>
    </location>
</feature>
<keyword evidence="2" id="KW-0812">Transmembrane</keyword>
<dbReference type="AlphaFoldDB" id="A0A433T3Z6"/>
<feature type="region of interest" description="Disordered" evidence="1">
    <location>
        <begin position="171"/>
        <end position="256"/>
    </location>
</feature>
<feature type="compositionally biased region" description="Pro residues" evidence="1">
    <location>
        <begin position="499"/>
        <end position="508"/>
    </location>
</feature>